<dbReference type="Gene3D" id="3.40.50.1110">
    <property type="entry name" value="SGNH hydrolase"/>
    <property type="match status" value="1"/>
</dbReference>
<dbReference type="SUPFAM" id="SSF64571">
    <property type="entry name" value="Cellulose docking domain, dockering"/>
    <property type="match status" value="2"/>
</dbReference>
<evidence type="ECO:0000313" key="7">
    <source>
        <dbReference type="Proteomes" id="UP000193920"/>
    </source>
</evidence>
<evidence type="ECO:0000313" key="6">
    <source>
        <dbReference type="EMBL" id="ORY41486.1"/>
    </source>
</evidence>
<dbReference type="GO" id="GO:0016788">
    <property type="term" value="F:hydrolase activity, acting on ester bonds"/>
    <property type="evidence" value="ECO:0007669"/>
    <property type="project" value="InterPro"/>
</dbReference>
<feature type="domain" description="CBM10" evidence="5">
    <location>
        <begin position="330"/>
        <end position="368"/>
    </location>
</feature>
<accession>A0A1Y2C3F8</accession>
<dbReference type="InterPro" id="IPR036514">
    <property type="entry name" value="SGNH_hydro_sf"/>
</dbReference>
<feature type="domain" description="CBM10" evidence="5">
    <location>
        <begin position="374"/>
        <end position="413"/>
    </location>
</feature>
<dbReference type="CDD" id="cd01846">
    <property type="entry name" value="fatty_acyltransferase_like"/>
    <property type="match status" value="1"/>
</dbReference>
<dbReference type="STRING" id="1754190.A0A1Y2C3F8"/>
<dbReference type="EMBL" id="MCOG01000123">
    <property type="protein sequence ID" value="ORY41486.1"/>
    <property type="molecule type" value="Genomic_DNA"/>
</dbReference>
<proteinExistence type="predicted"/>
<evidence type="ECO:0000256" key="2">
    <source>
        <dbReference type="ARBA" id="ARBA00022737"/>
    </source>
</evidence>
<feature type="signal peptide" evidence="4">
    <location>
        <begin position="1"/>
        <end position="19"/>
    </location>
</feature>
<gene>
    <name evidence="6" type="ORF">LY90DRAFT_458433</name>
</gene>
<feature type="chain" id="PRO_5013028192" description="CBM10 domain-containing protein" evidence="4">
    <location>
        <begin position="20"/>
        <end position="419"/>
    </location>
</feature>
<dbReference type="AlphaFoldDB" id="A0A1Y2C3F8"/>
<keyword evidence="1 4" id="KW-0732">Signal</keyword>
<dbReference type="Pfam" id="PF02013">
    <property type="entry name" value="CBM_10"/>
    <property type="match status" value="2"/>
</dbReference>
<evidence type="ECO:0000256" key="3">
    <source>
        <dbReference type="ARBA" id="ARBA00022801"/>
    </source>
</evidence>
<dbReference type="InterPro" id="IPR002883">
    <property type="entry name" value="CBM10/Dockerin_dom"/>
</dbReference>
<dbReference type="PANTHER" id="PTHR45642">
    <property type="entry name" value="GDSL ESTERASE/LIPASE EXL3"/>
    <property type="match status" value="1"/>
</dbReference>
<dbReference type="InterPro" id="IPR050592">
    <property type="entry name" value="GDSL_lipolytic_enzyme"/>
</dbReference>
<dbReference type="PANTHER" id="PTHR45642:SF139">
    <property type="entry name" value="SGNH HYDROLASE-TYPE ESTERASE DOMAIN-CONTAINING PROTEIN"/>
    <property type="match status" value="1"/>
</dbReference>
<sequence>MKSFIFFLTITALVSFVFGAIKGSESSFSYLSEKTPFNYSEFKDIIIFGDSYTTVGINFNTMKYTGDNLSGGKNWPQFLIDMHPMNMWNFAISGAVVDAKVVDGNPQYTPMTEQYNWFLKNMAPGKQFSNWKGESSLFAIWFGINDIGSKRRNEGLTSSQIDEKIATSMFNMIDGMYKQGARNFMFIFVPTIEKCPAYSNGNNPNIKSDIPNYNSNLNKYAKNFQASHPDTNVFVYDSYNEFDYIMENKSQYGITNIDSTCGGGFGFGWGWGNQNNCDSNTYFWKDVIHPTPTVHKPLAQDIEDFLIENEKASQQIFSKGNQGNQGNEGNCWSTALGYPCCSSANAEVYFTDESGDWGIENNTWCGIPNNVNPPCWAKELGYECCSTNSCRNAIYTDDDGEWDVENGNWCGITSANIKC</sequence>
<evidence type="ECO:0000256" key="4">
    <source>
        <dbReference type="SAM" id="SignalP"/>
    </source>
</evidence>
<dbReference type="OrthoDB" id="1600564at2759"/>
<protein>
    <recommendedName>
        <fullName evidence="5">CBM10 domain-containing protein</fullName>
    </recommendedName>
</protein>
<dbReference type="PROSITE" id="PS51763">
    <property type="entry name" value="CBM10"/>
    <property type="match status" value="2"/>
</dbReference>
<comment type="caution">
    <text evidence="6">The sequence shown here is derived from an EMBL/GenBank/DDBJ whole genome shotgun (WGS) entry which is preliminary data.</text>
</comment>
<dbReference type="InterPro" id="IPR001087">
    <property type="entry name" value="GDSL"/>
</dbReference>
<dbReference type="InterPro" id="IPR009034">
    <property type="entry name" value="Dockerin_dom_fun_sf"/>
</dbReference>
<keyword evidence="7" id="KW-1185">Reference proteome</keyword>
<reference evidence="6 7" key="1">
    <citation type="submission" date="2016-08" db="EMBL/GenBank/DDBJ databases">
        <title>A Parts List for Fungal Cellulosomes Revealed by Comparative Genomics.</title>
        <authorList>
            <consortium name="DOE Joint Genome Institute"/>
            <person name="Haitjema C.H."/>
            <person name="Gilmore S.P."/>
            <person name="Henske J.K."/>
            <person name="Solomon K.V."/>
            <person name="De Groot R."/>
            <person name="Kuo A."/>
            <person name="Mondo S.J."/>
            <person name="Salamov A.A."/>
            <person name="Labutti K."/>
            <person name="Zhao Z."/>
            <person name="Chiniquy J."/>
            <person name="Barry K."/>
            <person name="Brewer H.M."/>
            <person name="Purvine S.O."/>
            <person name="Wright A.T."/>
            <person name="Boxma B."/>
            <person name="Van Alen T."/>
            <person name="Hackstein J.H."/>
            <person name="Baker S.E."/>
            <person name="Grigoriev I.V."/>
            <person name="O'Malley M.A."/>
        </authorList>
    </citation>
    <scope>NUCLEOTIDE SEQUENCE [LARGE SCALE GENOMIC DNA]</scope>
    <source>
        <strain evidence="6 7">G1</strain>
    </source>
</reference>
<dbReference type="SUPFAM" id="SSF52266">
    <property type="entry name" value="SGNH hydrolase"/>
    <property type="match status" value="1"/>
</dbReference>
<evidence type="ECO:0000256" key="1">
    <source>
        <dbReference type="ARBA" id="ARBA00022729"/>
    </source>
</evidence>
<keyword evidence="2" id="KW-0677">Repeat</keyword>
<evidence type="ECO:0000259" key="5">
    <source>
        <dbReference type="PROSITE" id="PS51763"/>
    </source>
</evidence>
<name>A0A1Y2C3F8_9FUNG</name>
<dbReference type="Pfam" id="PF00657">
    <property type="entry name" value="Lipase_GDSL"/>
    <property type="match status" value="1"/>
</dbReference>
<keyword evidence="3" id="KW-0378">Hydrolase</keyword>
<organism evidence="6 7">
    <name type="scientific">Neocallimastix californiae</name>
    <dbReference type="NCBI Taxonomy" id="1754190"/>
    <lineage>
        <taxon>Eukaryota</taxon>
        <taxon>Fungi</taxon>
        <taxon>Fungi incertae sedis</taxon>
        <taxon>Chytridiomycota</taxon>
        <taxon>Chytridiomycota incertae sedis</taxon>
        <taxon>Neocallimastigomycetes</taxon>
        <taxon>Neocallimastigales</taxon>
        <taxon>Neocallimastigaceae</taxon>
        <taxon>Neocallimastix</taxon>
    </lineage>
</organism>
<dbReference type="Gene3D" id="3.90.1220.10">
    <property type="entry name" value="Cellulose docking domain, dockering"/>
    <property type="match status" value="2"/>
</dbReference>
<dbReference type="Proteomes" id="UP000193920">
    <property type="component" value="Unassembled WGS sequence"/>
</dbReference>